<protein>
    <submittedName>
        <fullName evidence="3">GIP protein</fullName>
    </submittedName>
</protein>
<feature type="region of interest" description="Disordered" evidence="2">
    <location>
        <begin position="75"/>
        <end position="169"/>
    </location>
</feature>
<dbReference type="EMBL" id="CAJNJA010043664">
    <property type="protein sequence ID" value="CAE7795674.1"/>
    <property type="molecule type" value="Genomic_DNA"/>
</dbReference>
<dbReference type="Gene3D" id="3.30.420.10">
    <property type="entry name" value="Ribonuclease H-like superfamily/Ribonuclease H"/>
    <property type="match status" value="1"/>
</dbReference>
<feature type="compositionally biased region" description="Acidic residues" evidence="2">
    <location>
        <begin position="677"/>
        <end position="693"/>
    </location>
</feature>
<dbReference type="InterPro" id="IPR012337">
    <property type="entry name" value="RNaseH-like_sf"/>
</dbReference>
<name>A0A812YTL6_9DINO</name>
<feature type="compositionally biased region" description="Basic and acidic residues" evidence="2">
    <location>
        <begin position="992"/>
        <end position="1004"/>
    </location>
</feature>
<feature type="region of interest" description="Disordered" evidence="2">
    <location>
        <begin position="971"/>
        <end position="1032"/>
    </location>
</feature>
<evidence type="ECO:0000313" key="3">
    <source>
        <dbReference type="EMBL" id="CAE7795674.1"/>
    </source>
</evidence>
<gene>
    <name evidence="3" type="primary">GIP</name>
    <name evidence="3" type="ORF">SNEC2469_LOCUS23419</name>
</gene>
<dbReference type="SUPFAM" id="SSF53098">
    <property type="entry name" value="Ribonuclease H-like"/>
    <property type="match status" value="1"/>
</dbReference>
<feature type="region of interest" description="Disordered" evidence="2">
    <location>
        <begin position="677"/>
        <end position="702"/>
    </location>
</feature>
<evidence type="ECO:0000256" key="1">
    <source>
        <dbReference type="SAM" id="Coils"/>
    </source>
</evidence>
<accession>A0A812YTL6</accession>
<keyword evidence="4" id="KW-1185">Reference proteome</keyword>
<reference evidence="3" key="1">
    <citation type="submission" date="2021-02" db="EMBL/GenBank/DDBJ databases">
        <authorList>
            <person name="Dougan E. K."/>
            <person name="Rhodes N."/>
            <person name="Thang M."/>
            <person name="Chan C."/>
        </authorList>
    </citation>
    <scope>NUCLEOTIDE SEQUENCE</scope>
</reference>
<feature type="compositionally biased region" description="Low complexity" evidence="2">
    <location>
        <begin position="142"/>
        <end position="169"/>
    </location>
</feature>
<dbReference type="InterPro" id="IPR036397">
    <property type="entry name" value="RNaseH_sf"/>
</dbReference>
<dbReference type="AlphaFoldDB" id="A0A812YTL6"/>
<feature type="region of interest" description="Disordered" evidence="2">
    <location>
        <begin position="1"/>
        <end position="20"/>
    </location>
</feature>
<dbReference type="Proteomes" id="UP000601435">
    <property type="component" value="Unassembled WGS sequence"/>
</dbReference>
<sequence length="1032" mass="118093">MPGPPAMDCSSPTNKRAREQADPNRLNVIYVCWQRVILKEIAPESLRELRDDVNRALNKRQTDDFDMYMQFREWKKNKKGPASSKDGSFEMIKEEDSESGCTLDSRFTHFNQRTGSRGRRLTTPSPASPGRPPRGPPPPQPVTTRLPTKTQSSSRMSTSSANSSKATTNKMMEIDHEKLWYESNALVTDKKAQQEIFTSAFHILDPNTPTCDCRRGRKVELSATTQNPNKVFYNCANLEPQSQCGVFRWAPVQPLLDEGFMEMRARVAKCYPRDLTSRELLVRILQDSCPHHWTVATGSNAFVQRTRCRICHKVINIERKVNSSPEMTSGNETEHFDEKEYEAFVQWKRDRQALNLSDRALKAFLKERRAPETDMSVLRCPPQHQQIWRRHAVIANSSWLTKEADREFATECDVPWQQVHLHDVGEMKRDSQERSNRYAREYGNVEQKIKEATRTENFDTMRSENFHTIPRKEMAERAAKANEEVLQEARNLKCSVCEKFASVRPPRKAAPPREFGINEVIGMDTVWLPTVGQKQKRVALNIIDYSSHFQTMIPLRGRSPEAEWVKFFGPPRQIWADQGSEFKGAFKVMLEKTMADYCCESYNEWLELVDVTVMVKNRLVFYQKDKTMPKLEVDLDLETPGGPRPSQDYVTGQMVYFYRLGQGSFRKEPMRGYIDLSDEPLPDLEEMDDEPDHGEEGVAQPEPVLRRVRGKRMPERALPEPMRDEQDDVIMPQAVPLGPAETEETFEESQPGPAGAALLPASCEDDEEGVPEPPAKRTRVQILEAYYAKLETLFKTRQRKEVKLKELNQKDLQCFLKATEKEIQNKLNTQAYEKLTAEESERVRRTRPDRIMESRYVRTVKPLELCDVDKANMEGTLLSSNHGGLCKAKVRHVMKGFSEEGAEDLDSAEKFTVGVRVTPIPINKLRVSVVTDASWGNAEDGQAREDDSSDFWTDQICMVWPLPARPGCAKTAQSESKWTPGIRKARPSPWRALDRADSFSEGRARTSASGDFRRFSSESADAKSGWALDYFP</sequence>
<feature type="compositionally biased region" description="Pro residues" evidence="2">
    <location>
        <begin position="126"/>
        <end position="141"/>
    </location>
</feature>
<feature type="coiled-coil region" evidence="1">
    <location>
        <begin position="435"/>
        <end position="495"/>
    </location>
</feature>
<keyword evidence="1" id="KW-0175">Coiled coil</keyword>
<comment type="caution">
    <text evidence="3">The sequence shown here is derived from an EMBL/GenBank/DDBJ whole genome shotgun (WGS) entry which is preliminary data.</text>
</comment>
<evidence type="ECO:0000313" key="4">
    <source>
        <dbReference type="Proteomes" id="UP000601435"/>
    </source>
</evidence>
<dbReference type="GO" id="GO:0003676">
    <property type="term" value="F:nucleic acid binding"/>
    <property type="evidence" value="ECO:0007669"/>
    <property type="project" value="InterPro"/>
</dbReference>
<dbReference type="OrthoDB" id="429592at2759"/>
<evidence type="ECO:0000256" key="2">
    <source>
        <dbReference type="SAM" id="MobiDB-lite"/>
    </source>
</evidence>
<proteinExistence type="predicted"/>
<organism evidence="3 4">
    <name type="scientific">Symbiodinium necroappetens</name>
    <dbReference type="NCBI Taxonomy" id="1628268"/>
    <lineage>
        <taxon>Eukaryota</taxon>
        <taxon>Sar</taxon>
        <taxon>Alveolata</taxon>
        <taxon>Dinophyceae</taxon>
        <taxon>Suessiales</taxon>
        <taxon>Symbiodiniaceae</taxon>
        <taxon>Symbiodinium</taxon>
    </lineage>
</organism>